<gene>
    <name evidence="11" type="primary">LOC113855565</name>
</gene>
<keyword evidence="8" id="KW-0732">Signal</keyword>
<dbReference type="PANTHER" id="PTHR47967:SF128">
    <property type="entry name" value="ASPARTIC PROTEINASE CDR1-LIKE"/>
    <property type="match status" value="1"/>
</dbReference>
<dbReference type="InterPro" id="IPR001969">
    <property type="entry name" value="Aspartic_peptidase_AS"/>
</dbReference>
<dbReference type="PANTHER" id="PTHR47967">
    <property type="entry name" value="OS07G0603500 PROTEIN-RELATED"/>
    <property type="match status" value="1"/>
</dbReference>
<feature type="domain" description="Peptidase A1" evidence="9">
    <location>
        <begin position="89"/>
        <end position="429"/>
    </location>
</feature>
<dbReference type="Pfam" id="PF14543">
    <property type="entry name" value="TAXi_N"/>
    <property type="match status" value="1"/>
</dbReference>
<proteinExistence type="inferred from homology"/>
<dbReference type="GO" id="GO:0006508">
    <property type="term" value="P:proteolysis"/>
    <property type="evidence" value="ECO:0007669"/>
    <property type="project" value="UniProtKB-KW"/>
</dbReference>
<feature type="signal peptide" evidence="8">
    <location>
        <begin position="1"/>
        <end position="22"/>
    </location>
</feature>
<dbReference type="RefSeq" id="XP_027343004.1">
    <property type="nucleotide sequence ID" value="XM_027487203.1"/>
</dbReference>
<dbReference type="KEGG" id="aprc:113855565"/>
<dbReference type="OrthoDB" id="2747330at2759"/>
<evidence type="ECO:0000256" key="4">
    <source>
        <dbReference type="ARBA" id="ARBA00022670"/>
    </source>
</evidence>
<keyword evidence="10" id="KW-1185">Reference proteome</keyword>
<dbReference type="AlphaFoldDB" id="A0A8B8KJF4"/>
<dbReference type="FunFam" id="2.40.70.10:FF:000051">
    <property type="entry name" value="Putative aspartic protease"/>
    <property type="match status" value="1"/>
</dbReference>
<evidence type="ECO:0000256" key="7">
    <source>
        <dbReference type="ARBA" id="ARBA00023180"/>
    </source>
</evidence>
<keyword evidence="5" id="KW-0064">Aspartyl protease</keyword>
<dbReference type="InterPro" id="IPR021109">
    <property type="entry name" value="Peptidase_aspartic_dom_sf"/>
</dbReference>
<keyword evidence="6" id="KW-0378">Hydrolase</keyword>
<organism evidence="10 11">
    <name type="scientific">Abrus precatorius</name>
    <name type="common">Indian licorice</name>
    <name type="synonym">Glycine abrus</name>
    <dbReference type="NCBI Taxonomy" id="3816"/>
    <lineage>
        <taxon>Eukaryota</taxon>
        <taxon>Viridiplantae</taxon>
        <taxon>Streptophyta</taxon>
        <taxon>Embryophyta</taxon>
        <taxon>Tracheophyta</taxon>
        <taxon>Spermatophyta</taxon>
        <taxon>Magnoliopsida</taxon>
        <taxon>eudicotyledons</taxon>
        <taxon>Gunneridae</taxon>
        <taxon>Pentapetalae</taxon>
        <taxon>rosids</taxon>
        <taxon>fabids</taxon>
        <taxon>Fabales</taxon>
        <taxon>Fabaceae</taxon>
        <taxon>Papilionoideae</taxon>
        <taxon>50 kb inversion clade</taxon>
        <taxon>NPAAA clade</taxon>
        <taxon>indigoferoid/millettioid clade</taxon>
        <taxon>Abreae</taxon>
        <taxon>Abrus</taxon>
    </lineage>
</organism>
<dbReference type="FunFam" id="2.40.70.10:FF:000050">
    <property type="entry name" value="Aspartic proteinase CDR1"/>
    <property type="match status" value="1"/>
</dbReference>
<dbReference type="InterPro" id="IPR033121">
    <property type="entry name" value="PEPTIDASE_A1"/>
</dbReference>
<evidence type="ECO:0000256" key="6">
    <source>
        <dbReference type="ARBA" id="ARBA00022801"/>
    </source>
</evidence>
<dbReference type="InterPro" id="IPR051708">
    <property type="entry name" value="Plant_Aspart_Prot_A1"/>
</dbReference>
<dbReference type="InterPro" id="IPR034161">
    <property type="entry name" value="Pepsin-like_plant"/>
</dbReference>
<comment type="similarity">
    <text evidence="2">Belongs to the peptidase A1 family.</text>
</comment>
<keyword evidence="3" id="KW-0964">Secreted</keyword>
<dbReference type="GeneID" id="113855565"/>
<dbReference type="GO" id="GO:0004190">
    <property type="term" value="F:aspartic-type endopeptidase activity"/>
    <property type="evidence" value="ECO:0007669"/>
    <property type="project" value="UniProtKB-KW"/>
</dbReference>
<sequence length="436" mass="47514">MHAFVLFFVALSPFSVISFVEANKGLSFSVDLIHRDSPLSPFYNPSLTLSERIKIAALRSVSRSNQIGIALLNENKLPESILIPDHGEYLMKFYIGTPPVEKFAIVDTGSDLIWIQCSPCEKCFSQDTPLFEPSKSSTFSSLSCDSQPCTILPEGQHACSDSGECIYAYQYGDKSFTAGILGTESITFDSSGGANTIAFPKSIFGCGMYNNFTTIDEDGKLTGLVGLGAGPLSLVSQIGDQIGHKFSYCLVPFTSNSTSKLKFGNGAIINGDGVVSTPLIIKPILPTFYFLNLEGITIGQKTIQTGRTDGNIIIDSGTVMTYLEPSFYNNFVTSLQEVLSVEVVQDLPFPLNFCFPYQDEMYFPDIAFQFTGAIVSLRPKNTLFWLDDNNILCLAIAPSPATGISIFGNLAQIDFQVEYDLEGKKVSFAPTDCTNN</sequence>
<evidence type="ECO:0000256" key="8">
    <source>
        <dbReference type="SAM" id="SignalP"/>
    </source>
</evidence>
<dbReference type="InterPro" id="IPR032799">
    <property type="entry name" value="TAXi_C"/>
</dbReference>
<evidence type="ECO:0000259" key="9">
    <source>
        <dbReference type="PROSITE" id="PS51767"/>
    </source>
</evidence>
<name>A0A8B8KJF4_ABRPR</name>
<keyword evidence="7" id="KW-0325">Glycoprotein</keyword>
<protein>
    <submittedName>
        <fullName evidence="11">Probable aspartic protease At2g35615</fullName>
    </submittedName>
</protein>
<dbReference type="Pfam" id="PF14541">
    <property type="entry name" value="TAXi_C"/>
    <property type="match status" value="1"/>
</dbReference>
<evidence type="ECO:0000256" key="3">
    <source>
        <dbReference type="ARBA" id="ARBA00022525"/>
    </source>
</evidence>
<evidence type="ECO:0000256" key="2">
    <source>
        <dbReference type="ARBA" id="ARBA00007447"/>
    </source>
</evidence>
<dbReference type="InterPro" id="IPR032861">
    <property type="entry name" value="TAXi_N"/>
</dbReference>
<evidence type="ECO:0000256" key="5">
    <source>
        <dbReference type="ARBA" id="ARBA00022750"/>
    </source>
</evidence>
<dbReference type="SUPFAM" id="SSF50630">
    <property type="entry name" value="Acid proteases"/>
    <property type="match status" value="1"/>
</dbReference>
<dbReference type="GO" id="GO:0005576">
    <property type="term" value="C:extracellular region"/>
    <property type="evidence" value="ECO:0007669"/>
    <property type="project" value="UniProtKB-SubCell"/>
</dbReference>
<dbReference type="Proteomes" id="UP000694853">
    <property type="component" value="Unplaced"/>
</dbReference>
<dbReference type="Gene3D" id="2.40.70.10">
    <property type="entry name" value="Acid Proteases"/>
    <property type="match status" value="2"/>
</dbReference>
<evidence type="ECO:0000313" key="10">
    <source>
        <dbReference type="Proteomes" id="UP000694853"/>
    </source>
</evidence>
<accession>A0A8B8KJF4</accession>
<dbReference type="CDD" id="cd05476">
    <property type="entry name" value="pepsin_A_like_plant"/>
    <property type="match status" value="1"/>
</dbReference>
<reference evidence="11" key="2">
    <citation type="submission" date="2025-08" db="UniProtKB">
        <authorList>
            <consortium name="RefSeq"/>
        </authorList>
    </citation>
    <scope>IDENTIFICATION</scope>
    <source>
        <tissue evidence="11">Young leaves</tissue>
    </source>
</reference>
<evidence type="ECO:0000256" key="1">
    <source>
        <dbReference type="ARBA" id="ARBA00004613"/>
    </source>
</evidence>
<reference evidence="10" key="1">
    <citation type="journal article" date="2019" name="Toxins">
        <title>Detection of Abrin-Like and Prepropulchellin-Like Toxin Genes and Transcripts Using Whole Genome Sequencing and Full-Length Transcript Sequencing of Abrus precatorius.</title>
        <authorList>
            <person name="Hovde B.T."/>
            <person name="Daligault H.E."/>
            <person name="Hanschen E.R."/>
            <person name="Kunde Y.A."/>
            <person name="Johnson M.B."/>
            <person name="Starkenburg S.R."/>
            <person name="Johnson S.L."/>
        </authorList>
    </citation>
    <scope>NUCLEOTIDE SEQUENCE [LARGE SCALE GENOMIC DNA]</scope>
</reference>
<comment type="subcellular location">
    <subcellularLocation>
        <location evidence="1">Secreted</location>
    </subcellularLocation>
</comment>
<keyword evidence="4 11" id="KW-0645">Protease</keyword>
<evidence type="ECO:0000313" key="11">
    <source>
        <dbReference type="RefSeq" id="XP_027343004.1"/>
    </source>
</evidence>
<dbReference type="PROSITE" id="PS51767">
    <property type="entry name" value="PEPTIDASE_A1"/>
    <property type="match status" value="1"/>
</dbReference>
<dbReference type="PROSITE" id="PS00141">
    <property type="entry name" value="ASP_PROTEASE"/>
    <property type="match status" value="1"/>
</dbReference>
<feature type="chain" id="PRO_5034959488" evidence="8">
    <location>
        <begin position="23"/>
        <end position="436"/>
    </location>
</feature>